<feature type="transmembrane region" description="Helical" evidence="1">
    <location>
        <begin position="6"/>
        <end position="25"/>
    </location>
</feature>
<feature type="transmembrane region" description="Helical" evidence="1">
    <location>
        <begin position="74"/>
        <end position="95"/>
    </location>
</feature>
<accession>A0ABM7RPP1</accession>
<dbReference type="Proteomes" id="UP000218595">
    <property type="component" value="Chromosome"/>
</dbReference>
<feature type="transmembrane region" description="Helical" evidence="1">
    <location>
        <begin position="45"/>
        <end position="62"/>
    </location>
</feature>
<protein>
    <recommendedName>
        <fullName evidence="4">DUF2834 domain-containing protein</fullName>
    </recommendedName>
</protein>
<evidence type="ECO:0008006" key="4">
    <source>
        <dbReference type="Google" id="ProtNLM"/>
    </source>
</evidence>
<proteinExistence type="predicted"/>
<keyword evidence="1" id="KW-0812">Transmembrane</keyword>
<reference evidence="2 3" key="1">
    <citation type="submission" date="2016-04" db="EMBL/GenBank/DDBJ databases">
        <title>Complete genome sequence of Pseudomonas sp. LAB-08 isolated from TCE contaminated aquifer soil.</title>
        <authorList>
            <person name="Dohra H."/>
            <person name="Suzuki K."/>
            <person name="Fatma A."/>
            <person name="Inuzuka Y."/>
            <person name="Honjo M."/>
            <person name="Tashiro Y."/>
            <person name="Futamata H."/>
        </authorList>
    </citation>
    <scope>NUCLEOTIDE SEQUENCE [LARGE SCALE GENOMIC DNA]</scope>
    <source>
        <strain evidence="2 3">LAB-08</strain>
    </source>
</reference>
<sequence length="109" mass="12068">MKGVYVALPVLLIFSLYTGWTLLMAEQSLFAFGLELMSRPDTTQVVIDLYLMAALACLWMINDTRSRGGSWLGALPYLLLTLIFVSIGPLLYIVVKGVAGPRGQYIPLR</sequence>
<dbReference type="RefSeq" id="WP_254007520.1">
    <property type="nucleotide sequence ID" value="NZ_AP017423.2"/>
</dbReference>
<evidence type="ECO:0000256" key="1">
    <source>
        <dbReference type="SAM" id="Phobius"/>
    </source>
</evidence>
<gene>
    <name evidence="2" type="ORF">LAB08_R23000</name>
</gene>
<name>A0ABM7RPP1_9PSED</name>
<keyword evidence="1" id="KW-0472">Membrane</keyword>
<dbReference type="EMBL" id="AP017423">
    <property type="protein sequence ID" value="BCX67664.1"/>
    <property type="molecule type" value="Genomic_DNA"/>
</dbReference>
<keyword evidence="1" id="KW-1133">Transmembrane helix</keyword>
<keyword evidence="3" id="KW-1185">Reference proteome</keyword>
<evidence type="ECO:0000313" key="2">
    <source>
        <dbReference type="EMBL" id="BCX67664.1"/>
    </source>
</evidence>
<organism evidence="2 3">
    <name type="scientific">Pseudomonas izuensis</name>
    <dbReference type="NCBI Taxonomy" id="2684212"/>
    <lineage>
        <taxon>Bacteria</taxon>
        <taxon>Pseudomonadati</taxon>
        <taxon>Pseudomonadota</taxon>
        <taxon>Gammaproteobacteria</taxon>
        <taxon>Pseudomonadales</taxon>
        <taxon>Pseudomonadaceae</taxon>
        <taxon>Pseudomonas</taxon>
    </lineage>
</organism>
<evidence type="ECO:0000313" key="3">
    <source>
        <dbReference type="Proteomes" id="UP000218595"/>
    </source>
</evidence>